<dbReference type="GO" id="GO:0005886">
    <property type="term" value="C:plasma membrane"/>
    <property type="evidence" value="ECO:0007669"/>
    <property type="project" value="UniProtKB-SubCell"/>
</dbReference>
<protein>
    <submittedName>
        <fullName evidence="9">RDD family protein</fullName>
    </submittedName>
</protein>
<dbReference type="KEGG" id="cpsk:Q0N40_03810"/>
<dbReference type="AlphaFoldDB" id="A0AAU0Q1Y9"/>
<feature type="transmembrane region" description="Helical" evidence="7">
    <location>
        <begin position="143"/>
        <end position="161"/>
    </location>
</feature>
<sequence length="181" mass="19784">MAKDRARERKNNQRSERTSWLEGPQIPGENDGLVQSRWPGEKLGLTKSGSGSQASIMRRCGGVVLDWLVSMAITGILFYIVGPTSSDGKQTELVWGNFAATTNIIVYVVVGIVSVWLFARTPGQLMLGMGVARVDQRDARVGLWRAVVRTLLTIFILPAAICDSDLRGMHDRATGTVVIRA</sequence>
<dbReference type="Proteomes" id="UP001174314">
    <property type="component" value="Chromosome"/>
</dbReference>
<dbReference type="InterPro" id="IPR010432">
    <property type="entry name" value="RDD"/>
</dbReference>
<evidence type="ECO:0000256" key="6">
    <source>
        <dbReference type="SAM" id="MobiDB-lite"/>
    </source>
</evidence>
<comment type="subcellular location">
    <subcellularLocation>
        <location evidence="1">Cell membrane</location>
        <topology evidence="1">Multi-pass membrane protein</topology>
    </subcellularLocation>
</comment>
<name>A0AAU0Q1Y9_9CORY</name>
<dbReference type="PIRSF" id="PIRSF021697">
    <property type="entry name" value="UCP021697"/>
    <property type="match status" value="1"/>
</dbReference>
<accession>A0AAU0Q1Y9</accession>
<evidence type="ECO:0000256" key="3">
    <source>
        <dbReference type="ARBA" id="ARBA00022692"/>
    </source>
</evidence>
<evidence type="ECO:0000256" key="4">
    <source>
        <dbReference type="ARBA" id="ARBA00022989"/>
    </source>
</evidence>
<dbReference type="Pfam" id="PF06271">
    <property type="entry name" value="RDD"/>
    <property type="match status" value="1"/>
</dbReference>
<keyword evidence="4 7" id="KW-1133">Transmembrane helix</keyword>
<proteinExistence type="predicted"/>
<keyword evidence="10" id="KW-1185">Reference proteome</keyword>
<feature type="domain" description="RDD" evidence="8">
    <location>
        <begin position="54"/>
        <end position="157"/>
    </location>
</feature>
<keyword evidence="5 7" id="KW-0472">Membrane</keyword>
<dbReference type="PANTHER" id="PTHR36115:SF6">
    <property type="entry name" value="PROLINE-RICH ANTIGEN HOMOLOG"/>
    <property type="match status" value="1"/>
</dbReference>
<feature type="transmembrane region" description="Helical" evidence="7">
    <location>
        <begin position="63"/>
        <end position="82"/>
    </location>
</feature>
<evidence type="ECO:0000313" key="10">
    <source>
        <dbReference type="Proteomes" id="UP001174314"/>
    </source>
</evidence>
<keyword evidence="3 7" id="KW-0812">Transmembrane</keyword>
<evidence type="ECO:0000256" key="7">
    <source>
        <dbReference type="SAM" id="Phobius"/>
    </source>
</evidence>
<feature type="transmembrane region" description="Helical" evidence="7">
    <location>
        <begin position="94"/>
        <end position="119"/>
    </location>
</feature>
<organism evidence="9 10">
    <name type="scientific">Corynebacterium pseudokroppenstedtii</name>
    <dbReference type="NCBI Taxonomy" id="2804917"/>
    <lineage>
        <taxon>Bacteria</taxon>
        <taxon>Bacillati</taxon>
        <taxon>Actinomycetota</taxon>
        <taxon>Actinomycetes</taxon>
        <taxon>Mycobacteriales</taxon>
        <taxon>Corynebacteriaceae</taxon>
        <taxon>Corynebacterium</taxon>
    </lineage>
</organism>
<keyword evidence="2" id="KW-1003">Cell membrane</keyword>
<dbReference type="InterPro" id="IPR051791">
    <property type="entry name" value="Pra-immunoreactive"/>
</dbReference>
<dbReference type="PANTHER" id="PTHR36115">
    <property type="entry name" value="PROLINE-RICH ANTIGEN HOMOLOG-RELATED"/>
    <property type="match status" value="1"/>
</dbReference>
<evidence type="ECO:0000256" key="1">
    <source>
        <dbReference type="ARBA" id="ARBA00004651"/>
    </source>
</evidence>
<dbReference type="EMBL" id="CP137757">
    <property type="protein sequence ID" value="WPF25673.1"/>
    <property type="molecule type" value="Genomic_DNA"/>
</dbReference>
<feature type="compositionally biased region" description="Basic and acidic residues" evidence="6">
    <location>
        <begin position="1"/>
        <end position="19"/>
    </location>
</feature>
<evidence type="ECO:0000313" key="9">
    <source>
        <dbReference type="EMBL" id="WPF25673.1"/>
    </source>
</evidence>
<reference evidence="9 10" key="1">
    <citation type="submission" date="2023-10" db="EMBL/GenBank/DDBJ databases">
        <title>complete genome sequence of Corynebacterium pseudokroppenstedtii P15-C1.</title>
        <authorList>
            <person name="Bruggemann H."/>
            <person name="Poehlein A."/>
        </authorList>
    </citation>
    <scope>NUCLEOTIDE SEQUENCE [LARGE SCALE GENOMIC DNA]</scope>
    <source>
        <strain evidence="9 10">P15_C1</strain>
    </source>
</reference>
<evidence type="ECO:0000256" key="5">
    <source>
        <dbReference type="ARBA" id="ARBA00023136"/>
    </source>
</evidence>
<evidence type="ECO:0000256" key="2">
    <source>
        <dbReference type="ARBA" id="ARBA00022475"/>
    </source>
</evidence>
<evidence type="ECO:0000259" key="8">
    <source>
        <dbReference type="Pfam" id="PF06271"/>
    </source>
</evidence>
<dbReference type="RefSeq" id="WP_221924047.1">
    <property type="nucleotide sequence ID" value="NZ_CP137757.1"/>
</dbReference>
<dbReference type="InterPro" id="IPR016795">
    <property type="entry name" value="UCP021697"/>
</dbReference>
<feature type="region of interest" description="Disordered" evidence="6">
    <location>
        <begin position="1"/>
        <end position="36"/>
    </location>
</feature>
<gene>
    <name evidence="9" type="ORF">Q0N40_03810</name>
</gene>